<feature type="domain" description="ParB-like N-terminal" evidence="17">
    <location>
        <begin position="12"/>
        <end position="124"/>
    </location>
</feature>
<dbReference type="EMBL" id="LT598485">
    <property type="protein sequence ID" value="SCW00836.1"/>
    <property type="molecule type" value="Genomic_DNA"/>
</dbReference>
<keyword evidence="7 14" id="KW-0067">ATP-binding</keyword>
<dbReference type="CDD" id="cd16395">
    <property type="entry name" value="Srx"/>
    <property type="match status" value="1"/>
</dbReference>
<evidence type="ECO:0000313" key="19">
    <source>
        <dbReference type="Proteomes" id="UP000190831"/>
    </source>
</evidence>
<evidence type="ECO:0000259" key="17">
    <source>
        <dbReference type="SMART" id="SM00470"/>
    </source>
</evidence>
<evidence type="ECO:0000256" key="3">
    <source>
        <dbReference type="ARBA" id="ARBA00009609"/>
    </source>
</evidence>
<sequence length="140" mass="15672">MSIQTNNLNKISLVPLSQIRRPIAPVLDYDKIDAMVSTMEGKPAPSRTCSLEEATEMNGELPPIDVLCVREDGENYYFAFGGCHRFQAYERLSAKTGEDAPVRCKIIPATRSQLRLYVGTSVDKMFAAIDEQKQQRSQEA</sequence>
<keyword evidence="8 14" id="KW-0049">Antioxidant</keyword>
<dbReference type="GO" id="GO:0005634">
    <property type="term" value="C:nucleus"/>
    <property type="evidence" value="ECO:0007669"/>
    <property type="project" value="UniProtKB-SubCell"/>
</dbReference>
<evidence type="ECO:0000256" key="4">
    <source>
        <dbReference type="ARBA" id="ARBA00013055"/>
    </source>
</evidence>
<accession>A0A1G4MAE6</accession>
<dbReference type="PANTHER" id="PTHR21348:SF2">
    <property type="entry name" value="SULFIREDOXIN-1"/>
    <property type="match status" value="1"/>
</dbReference>
<dbReference type="SMART" id="SM00470">
    <property type="entry name" value="ParB"/>
    <property type="match status" value="1"/>
</dbReference>
<keyword evidence="6 14" id="KW-0547">Nucleotide-binding</keyword>
<keyword evidence="19" id="KW-1185">Reference proteome</keyword>
<organism evidence="18 19">
    <name type="scientific">Lachancea fermentati</name>
    <name type="common">Zygosaccharomyces fermentati</name>
    <dbReference type="NCBI Taxonomy" id="4955"/>
    <lineage>
        <taxon>Eukaryota</taxon>
        <taxon>Fungi</taxon>
        <taxon>Dikarya</taxon>
        <taxon>Ascomycota</taxon>
        <taxon>Saccharomycotina</taxon>
        <taxon>Saccharomycetes</taxon>
        <taxon>Saccharomycetales</taxon>
        <taxon>Saccharomycetaceae</taxon>
        <taxon>Lachancea</taxon>
    </lineage>
</organism>
<comment type="catalytic activity">
    <reaction evidence="12 14">
        <text>S-hydroxy-S-oxy-L-cysteinyl-[peroxiredoxin] + [protein]-dithiol + ATP = S-hydroxy-L-cysteinyl-[peroxiredoxin] + [protein]-disulfide + ADP + phosphate</text>
        <dbReference type="Rhea" id="RHEA:17545"/>
        <dbReference type="Rhea" id="RHEA-COMP:10593"/>
        <dbReference type="Rhea" id="RHEA-COMP:10594"/>
        <dbReference type="Rhea" id="RHEA-COMP:13681"/>
        <dbReference type="Rhea" id="RHEA-COMP:17976"/>
        <dbReference type="ChEBI" id="CHEBI:29950"/>
        <dbReference type="ChEBI" id="CHEBI:30616"/>
        <dbReference type="ChEBI" id="CHEBI:43474"/>
        <dbReference type="ChEBI" id="CHEBI:50058"/>
        <dbReference type="ChEBI" id="CHEBI:61973"/>
        <dbReference type="ChEBI" id="CHEBI:61974"/>
        <dbReference type="ChEBI" id="CHEBI:456216"/>
        <dbReference type="EC" id="1.8.98.2"/>
    </reaction>
</comment>
<keyword evidence="11" id="KW-0539">Nucleus</keyword>
<evidence type="ECO:0000256" key="7">
    <source>
        <dbReference type="ARBA" id="ARBA00022840"/>
    </source>
</evidence>
<dbReference type="Pfam" id="PF02195">
    <property type="entry name" value="ParB_N"/>
    <property type="match status" value="1"/>
</dbReference>
<proteinExistence type="inferred from homology"/>
<evidence type="ECO:0000256" key="10">
    <source>
        <dbReference type="ARBA" id="ARBA00023157"/>
    </source>
</evidence>
<dbReference type="InterPro" id="IPR016692">
    <property type="entry name" value="Sulfiredoxin"/>
</dbReference>
<evidence type="ECO:0000313" key="18">
    <source>
        <dbReference type="EMBL" id="SCW00836.1"/>
    </source>
</evidence>
<evidence type="ECO:0000256" key="9">
    <source>
        <dbReference type="ARBA" id="ARBA00023002"/>
    </source>
</evidence>
<dbReference type="AlphaFoldDB" id="A0A1G4MAE6"/>
<dbReference type="OMA" id="SQIRRPI"/>
<evidence type="ECO:0000256" key="15">
    <source>
        <dbReference type="PIRSR" id="PIRSR017267-1"/>
    </source>
</evidence>
<dbReference type="PANTHER" id="PTHR21348">
    <property type="match status" value="1"/>
</dbReference>
<evidence type="ECO:0000256" key="12">
    <source>
        <dbReference type="ARBA" id="ARBA00047514"/>
    </source>
</evidence>
<comment type="similarity">
    <text evidence="3 14">Belongs to the sulfiredoxin family.</text>
</comment>
<evidence type="ECO:0000256" key="14">
    <source>
        <dbReference type="PIRNR" id="PIRNR017267"/>
    </source>
</evidence>
<evidence type="ECO:0000256" key="16">
    <source>
        <dbReference type="PIRSR" id="PIRSR017267-2"/>
    </source>
</evidence>
<dbReference type="STRING" id="4955.A0A1G4MAE6"/>
<evidence type="ECO:0000256" key="13">
    <source>
        <dbReference type="ARBA" id="ARBA00070917"/>
    </source>
</evidence>
<evidence type="ECO:0000256" key="5">
    <source>
        <dbReference type="ARBA" id="ARBA00022490"/>
    </source>
</evidence>
<feature type="binding site" evidence="15">
    <location>
        <begin position="82"/>
        <end position="85"/>
    </location>
    <ligand>
        <name>ATP</name>
        <dbReference type="ChEBI" id="CHEBI:30616"/>
    </ligand>
</feature>
<dbReference type="FunFam" id="3.90.1530.10:FF:000005">
    <property type="entry name" value="Sulfiredoxin"/>
    <property type="match status" value="1"/>
</dbReference>
<dbReference type="PIRSF" id="PIRSF017267">
    <property type="entry name" value="Sulfiredoxin"/>
    <property type="match status" value="1"/>
</dbReference>
<dbReference type="EC" id="1.8.98.2" evidence="4 14"/>
<dbReference type="InterPro" id="IPR003115">
    <property type="entry name" value="ParB_N"/>
</dbReference>
<dbReference type="SUPFAM" id="SSF110849">
    <property type="entry name" value="ParB/Sulfiredoxin"/>
    <property type="match status" value="1"/>
</dbReference>
<keyword evidence="10 16" id="KW-1015">Disulfide bond</keyword>
<reference evidence="18 19" key="1">
    <citation type="submission" date="2016-03" db="EMBL/GenBank/DDBJ databases">
        <authorList>
            <person name="Devillers H."/>
        </authorList>
    </citation>
    <scope>NUCLEOTIDE SEQUENCE [LARGE SCALE GENOMIC DNA]</scope>
    <source>
        <strain evidence="18">CBS 6772</strain>
    </source>
</reference>
<dbReference type="GO" id="GO:0005524">
    <property type="term" value="F:ATP binding"/>
    <property type="evidence" value="ECO:0007669"/>
    <property type="project" value="UniProtKB-KW"/>
</dbReference>
<evidence type="ECO:0000256" key="8">
    <source>
        <dbReference type="ARBA" id="ARBA00022862"/>
    </source>
</evidence>
<dbReference type="InterPro" id="IPR036086">
    <property type="entry name" value="ParB/Sulfiredoxin_sf"/>
</dbReference>
<keyword evidence="9 14" id="KW-0560">Oxidoreductase</keyword>
<evidence type="ECO:0000256" key="11">
    <source>
        <dbReference type="ARBA" id="ARBA00023242"/>
    </source>
</evidence>
<keyword evidence="5" id="KW-0963">Cytoplasm</keyword>
<evidence type="ECO:0000256" key="6">
    <source>
        <dbReference type="ARBA" id="ARBA00022741"/>
    </source>
</evidence>
<dbReference type="GO" id="GO:0032542">
    <property type="term" value="F:sulfiredoxin activity"/>
    <property type="evidence" value="ECO:0007669"/>
    <property type="project" value="UniProtKB-EC"/>
</dbReference>
<name>A0A1G4MAE6_LACFM</name>
<dbReference type="Gene3D" id="3.90.1530.10">
    <property type="entry name" value="Conserved hypothetical protein from pyrococcus furiosus pfu- 392566-001, ParB domain"/>
    <property type="match status" value="1"/>
</dbReference>
<dbReference type="GO" id="GO:0005737">
    <property type="term" value="C:cytoplasm"/>
    <property type="evidence" value="ECO:0007669"/>
    <property type="project" value="UniProtKB-SubCell"/>
</dbReference>
<dbReference type="OrthoDB" id="10023328at2759"/>
<dbReference type="GO" id="GO:0034599">
    <property type="term" value="P:cellular response to oxidative stress"/>
    <property type="evidence" value="ECO:0007669"/>
    <property type="project" value="TreeGrafter"/>
</dbReference>
<protein>
    <recommendedName>
        <fullName evidence="13 14">Sulfiredoxin</fullName>
        <ecNumber evidence="4 14">1.8.98.2</ecNumber>
    </recommendedName>
</protein>
<feature type="disulfide bond" description="Interchain" evidence="16">
    <location>
        <position position="83"/>
    </location>
</feature>
<evidence type="ECO:0000256" key="1">
    <source>
        <dbReference type="ARBA" id="ARBA00004123"/>
    </source>
</evidence>
<gene>
    <name evidence="18" type="ORF">LAFE_0C13080G</name>
</gene>
<comment type="subcellular location">
    <subcellularLocation>
        <location evidence="2">Cytoplasm</location>
    </subcellularLocation>
    <subcellularLocation>
        <location evidence="1">Nucleus</location>
    </subcellularLocation>
</comment>
<dbReference type="Proteomes" id="UP000190831">
    <property type="component" value="Chromosome C"/>
</dbReference>
<evidence type="ECO:0000256" key="2">
    <source>
        <dbReference type="ARBA" id="ARBA00004496"/>
    </source>
</evidence>